<dbReference type="Pfam" id="PF04796">
    <property type="entry name" value="RepA_C"/>
    <property type="match status" value="1"/>
</dbReference>
<keyword evidence="4" id="KW-1185">Reference proteome</keyword>
<organism evidence="3 4">
    <name type="scientific">Paractinoplanes lichenicola</name>
    <dbReference type="NCBI Taxonomy" id="2802976"/>
    <lineage>
        <taxon>Bacteria</taxon>
        <taxon>Bacillati</taxon>
        <taxon>Actinomycetota</taxon>
        <taxon>Actinomycetes</taxon>
        <taxon>Micromonosporales</taxon>
        <taxon>Micromonosporaceae</taxon>
        <taxon>Paractinoplanes</taxon>
    </lineage>
</organism>
<reference evidence="3 4" key="1">
    <citation type="submission" date="2021-01" db="EMBL/GenBank/DDBJ databases">
        <title>Actinoplanes sp. nov. LDG1-01 isolated from lichen.</title>
        <authorList>
            <person name="Saeng-In P."/>
            <person name="Phongsopitanun W."/>
            <person name="Kanchanasin P."/>
            <person name="Yuki M."/>
            <person name="Kudo T."/>
            <person name="Ohkuma M."/>
            <person name="Tanasupawat S."/>
        </authorList>
    </citation>
    <scope>NUCLEOTIDE SEQUENCE [LARGE SCALE GENOMIC DNA]</scope>
    <source>
        <strain evidence="3 4">LDG1-01</strain>
    </source>
</reference>
<feature type="region of interest" description="Disordered" evidence="1">
    <location>
        <begin position="301"/>
        <end position="324"/>
    </location>
</feature>
<dbReference type="Pfam" id="PF13676">
    <property type="entry name" value="TIR_2"/>
    <property type="match status" value="1"/>
</dbReference>
<name>A0ABS1VQC1_9ACTN</name>
<evidence type="ECO:0000313" key="3">
    <source>
        <dbReference type="EMBL" id="MBL7255957.1"/>
    </source>
</evidence>
<dbReference type="Proteomes" id="UP000598996">
    <property type="component" value="Unassembled WGS sequence"/>
</dbReference>
<evidence type="ECO:0000313" key="4">
    <source>
        <dbReference type="Proteomes" id="UP000598996"/>
    </source>
</evidence>
<proteinExistence type="predicted"/>
<accession>A0ABS1VQC1</accession>
<dbReference type="SUPFAM" id="SSF52200">
    <property type="entry name" value="Toll/Interleukin receptor TIR domain"/>
    <property type="match status" value="1"/>
</dbReference>
<protein>
    <submittedName>
        <fullName evidence="3">TIR domain-containing protein</fullName>
    </submittedName>
</protein>
<gene>
    <name evidence="3" type="ORF">JKJ07_16775</name>
</gene>
<feature type="compositionally biased region" description="Basic residues" evidence="1">
    <location>
        <begin position="315"/>
        <end position="324"/>
    </location>
</feature>
<feature type="domain" description="TIR" evidence="2">
    <location>
        <begin position="328"/>
        <end position="451"/>
    </location>
</feature>
<dbReference type="InterPro" id="IPR006881">
    <property type="entry name" value="RepA_C"/>
</dbReference>
<dbReference type="InterPro" id="IPR000157">
    <property type="entry name" value="TIR_dom"/>
</dbReference>
<dbReference type="EMBL" id="JAENHO010000004">
    <property type="protein sequence ID" value="MBL7255957.1"/>
    <property type="molecule type" value="Genomic_DNA"/>
</dbReference>
<dbReference type="InterPro" id="IPR035897">
    <property type="entry name" value="Toll_tir_struct_dom_sf"/>
</dbReference>
<dbReference type="Gene3D" id="3.40.50.10140">
    <property type="entry name" value="Toll/interleukin-1 receptor homology (TIR) domain"/>
    <property type="match status" value="1"/>
</dbReference>
<sequence>MPGRPSADLQLAQAIEKFHIRQRQPAGYLPWELTQCSLPYRSPDARNRVWRRRNGAAEITVITRATGEQDIGLPFGGLAVLLLAFFCGEAFRSGEPTIELDGSYSAFMKKLGLASTGGMNGSRKRLAEQLRRLTNSSIRIGDDWSVPEEPIFSDWSLWGQSRSQPQPAGRRNFVEFSDSFFRHLTHGDPVAVDLDALSLLKFGGLAANLYVFLTAQLERVKEVEHYNWEYLAARFNGIPDPNYASSKSRIKYEVKRDIRKTLPLILTLLRSQRIALHDSGIHLDIRPMQAFSQSAKGVKAHLKKEPTPSAETPHKQKKDKAPRRNTSRISHFFISYPREEKTYASQLAELLTKADLNAWYDHDIDVGERWVEVVREKIVGCVALIVIMTPDAERSRWVQREVRLAECEGKPILPLLRSGEVWFSLNDCHYGDVRDGELPGAEFVDQLKALCQPKQTAPARNARRLQAES</sequence>
<evidence type="ECO:0000259" key="2">
    <source>
        <dbReference type="PROSITE" id="PS50104"/>
    </source>
</evidence>
<dbReference type="PROSITE" id="PS50104">
    <property type="entry name" value="TIR"/>
    <property type="match status" value="1"/>
</dbReference>
<comment type="caution">
    <text evidence="3">The sequence shown here is derived from an EMBL/GenBank/DDBJ whole genome shotgun (WGS) entry which is preliminary data.</text>
</comment>
<evidence type="ECO:0000256" key="1">
    <source>
        <dbReference type="SAM" id="MobiDB-lite"/>
    </source>
</evidence>